<accession>A0A0D3JKN4</accession>
<proteinExistence type="inferred from homology"/>
<keyword evidence="4" id="KW-1185">Reference proteome</keyword>
<dbReference type="RefSeq" id="XP_005782707.1">
    <property type="nucleotide sequence ID" value="XM_005782650.1"/>
</dbReference>
<dbReference type="HOGENOM" id="CLU_135261_0_0_1"/>
<dbReference type="SUPFAM" id="SSF56784">
    <property type="entry name" value="HAD-like"/>
    <property type="match status" value="1"/>
</dbReference>
<dbReference type="InterPro" id="IPR036412">
    <property type="entry name" value="HAD-like_sf"/>
</dbReference>
<keyword evidence="1" id="KW-0496">Mitochondrion</keyword>
<comment type="subcellular location">
    <subcellularLocation>
        <location evidence="1">Mitochondrion inner membrane</location>
        <topology evidence="1">Single-pass membrane protein</topology>
    </subcellularLocation>
</comment>
<dbReference type="GO" id="GO:0005744">
    <property type="term" value="C:TIM23 mitochondrial import inner membrane translocase complex"/>
    <property type="evidence" value="ECO:0007669"/>
    <property type="project" value="UniProtKB-UniRule"/>
</dbReference>
<evidence type="ECO:0000313" key="4">
    <source>
        <dbReference type="Proteomes" id="UP000013827"/>
    </source>
</evidence>
<comment type="subunit">
    <text evidence="1">Component of the TIM23 complex.</text>
</comment>
<organism evidence="3 4">
    <name type="scientific">Emiliania huxleyi (strain CCMP1516)</name>
    <dbReference type="NCBI Taxonomy" id="280463"/>
    <lineage>
        <taxon>Eukaryota</taxon>
        <taxon>Haptista</taxon>
        <taxon>Haptophyta</taxon>
        <taxon>Prymnesiophyceae</taxon>
        <taxon>Isochrysidales</taxon>
        <taxon>Noelaerhabdaceae</taxon>
        <taxon>Emiliania</taxon>
    </lineage>
</organism>
<dbReference type="GO" id="GO:0015031">
    <property type="term" value="P:protein transport"/>
    <property type="evidence" value="ECO:0007669"/>
    <property type="project" value="UniProtKB-KW"/>
</dbReference>
<dbReference type="GeneID" id="17275551"/>
<dbReference type="OMA" id="HREATHY"/>
<keyword evidence="1" id="KW-0811">Translocation</keyword>
<dbReference type="EnsemblProtists" id="EOD30278">
    <property type="protein sequence ID" value="EOD30278"/>
    <property type="gene ID" value="EMIHUDRAFT_58732"/>
</dbReference>
<dbReference type="InterPro" id="IPR023214">
    <property type="entry name" value="HAD_sf"/>
</dbReference>
<keyword evidence="1" id="KW-0813">Transport</keyword>
<dbReference type="eggNOG" id="KOG2832">
    <property type="taxonomic scope" value="Eukaryota"/>
</dbReference>
<dbReference type="EnsemblProtists" id="EOD24069">
    <property type="protein sequence ID" value="EOD24069"/>
    <property type="gene ID" value="EMIHUDRAFT_58730"/>
</dbReference>
<comment type="function">
    <text evidence="1">Essential component of the TIM23 complex, a complex that mediates the translocation of transit peptide-containing proteins across the mitochondrial inner membrane.</text>
</comment>
<comment type="similarity">
    <text evidence="1">Belongs to the TIM50 family.</text>
</comment>
<dbReference type="Pfam" id="PF03031">
    <property type="entry name" value="NIF"/>
    <property type="match status" value="1"/>
</dbReference>
<dbReference type="Gene3D" id="3.40.50.1000">
    <property type="entry name" value="HAD superfamily/HAD-like"/>
    <property type="match status" value="1"/>
</dbReference>
<evidence type="ECO:0000256" key="1">
    <source>
        <dbReference type="RuleBase" id="RU365079"/>
    </source>
</evidence>
<reference evidence="3" key="2">
    <citation type="submission" date="2024-10" db="UniProtKB">
        <authorList>
            <consortium name="EnsemblProtists"/>
        </authorList>
    </citation>
    <scope>IDENTIFICATION</scope>
</reference>
<keyword evidence="1" id="KW-0809">Transit peptide</keyword>
<dbReference type="KEGG" id="ehx:EMIHUDRAFT_58732"/>
<dbReference type="PaxDb" id="2903-EOD24069"/>
<dbReference type="PANTHER" id="PTHR12210">
    <property type="entry name" value="DULLARD PROTEIN PHOSPHATASE"/>
    <property type="match status" value="1"/>
</dbReference>
<keyword evidence="1" id="KW-0653">Protein transport</keyword>
<dbReference type="PROSITE" id="PS50969">
    <property type="entry name" value="FCP1"/>
    <property type="match status" value="1"/>
</dbReference>
<evidence type="ECO:0000259" key="2">
    <source>
        <dbReference type="PROSITE" id="PS50969"/>
    </source>
</evidence>
<protein>
    <recommendedName>
        <fullName evidence="1">Mitochondrial import inner membrane translocase subunit TIM50</fullName>
    </recommendedName>
</protein>
<dbReference type="AlphaFoldDB" id="A0A0D3JKN4"/>
<dbReference type="GeneID" id="17269615"/>
<dbReference type="InterPro" id="IPR004274">
    <property type="entry name" value="FCP1_dom"/>
</dbReference>
<reference evidence="4" key="1">
    <citation type="journal article" date="2013" name="Nature">
        <title>Pan genome of the phytoplankton Emiliania underpins its global distribution.</title>
        <authorList>
            <person name="Read B.A."/>
            <person name="Kegel J."/>
            <person name="Klute M.J."/>
            <person name="Kuo A."/>
            <person name="Lefebvre S.C."/>
            <person name="Maumus F."/>
            <person name="Mayer C."/>
            <person name="Miller J."/>
            <person name="Monier A."/>
            <person name="Salamov A."/>
            <person name="Young J."/>
            <person name="Aguilar M."/>
            <person name="Claverie J.M."/>
            <person name="Frickenhaus S."/>
            <person name="Gonzalez K."/>
            <person name="Herman E.K."/>
            <person name="Lin Y.C."/>
            <person name="Napier J."/>
            <person name="Ogata H."/>
            <person name="Sarno A.F."/>
            <person name="Shmutz J."/>
            <person name="Schroeder D."/>
            <person name="de Vargas C."/>
            <person name="Verret F."/>
            <person name="von Dassow P."/>
            <person name="Valentin K."/>
            <person name="Van de Peer Y."/>
            <person name="Wheeler G."/>
            <person name="Dacks J.B."/>
            <person name="Delwiche C.F."/>
            <person name="Dyhrman S.T."/>
            <person name="Glockner G."/>
            <person name="John U."/>
            <person name="Richards T."/>
            <person name="Worden A.Z."/>
            <person name="Zhang X."/>
            <person name="Grigoriev I.V."/>
            <person name="Allen A.E."/>
            <person name="Bidle K."/>
            <person name="Borodovsky M."/>
            <person name="Bowler C."/>
            <person name="Brownlee C."/>
            <person name="Cock J.M."/>
            <person name="Elias M."/>
            <person name="Gladyshev V.N."/>
            <person name="Groth M."/>
            <person name="Guda C."/>
            <person name="Hadaegh A."/>
            <person name="Iglesias-Rodriguez M.D."/>
            <person name="Jenkins J."/>
            <person name="Jones B.M."/>
            <person name="Lawson T."/>
            <person name="Leese F."/>
            <person name="Lindquist E."/>
            <person name="Lobanov A."/>
            <person name="Lomsadze A."/>
            <person name="Malik S.B."/>
            <person name="Marsh M.E."/>
            <person name="Mackinder L."/>
            <person name="Mock T."/>
            <person name="Mueller-Roeber B."/>
            <person name="Pagarete A."/>
            <person name="Parker M."/>
            <person name="Probert I."/>
            <person name="Quesneville H."/>
            <person name="Raines C."/>
            <person name="Rensing S.A."/>
            <person name="Riano-Pachon D.M."/>
            <person name="Richier S."/>
            <person name="Rokitta S."/>
            <person name="Shiraiwa Y."/>
            <person name="Soanes D.M."/>
            <person name="van der Giezen M."/>
            <person name="Wahlund T.M."/>
            <person name="Williams B."/>
            <person name="Wilson W."/>
            <person name="Wolfe G."/>
            <person name="Wurch L.L."/>
        </authorList>
    </citation>
    <scope>NUCLEOTIDE SEQUENCE</scope>
</reference>
<sequence length="112" mass="12928">PVVDKFDPRRRIRHRLYRDTTTYRNGHHYKDLEVLNRDLRKVLILDTDDESYAMQPSHGITVPEYKHANDPEKKDDALTKLVPFLQYCALAGLPDLSAELAQYAGKDLATAF</sequence>
<dbReference type="InterPro" id="IPR050365">
    <property type="entry name" value="TIM50"/>
</dbReference>
<dbReference type="Proteomes" id="UP000013827">
    <property type="component" value="Unassembled WGS sequence"/>
</dbReference>
<name>A0A0D3JKN4_EMIH1</name>
<evidence type="ECO:0000313" key="3">
    <source>
        <dbReference type="EnsemblProtists" id="EOD24069"/>
    </source>
</evidence>
<feature type="domain" description="FCP1 homology" evidence="2">
    <location>
        <begin position="1"/>
        <end position="88"/>
    </location>
</feature>
<dbReference type="STRING" id="2903.R1ET82"/>
<dbReference type="RefSeq" id="XP_005776498.1">
    <property type="nucleotide sequence ID" value="XM_005776441.1"/>
</dbReference>
<dbReference type="SMART" id="SM00577">
    <property type="entry name" value="CPDc"/>
    <property type="match status" value="1"/>
</dbReference>
<dbReference type="KEGG" id="ehx:EMIHUDRAFT_58730"/>